<dbReference type="InterPro" id="IPR039657">
    <property type="entry name" value="Dimethylallyltransferase"/>
</dbReference>
<dbReference type="PANTHER" id="PTHR11088:SF60">
    <property type="entry name" value="TRNA DIMETHYLALLYLTRANSFERASE"/>
    <property type="match status" value="1"/>
</dbReference>
<evidence type="ECO:0000256" key="13">
    <source>
        <dbReference type="RuleBase" id="RU003785"/>
    </source>
</evidence>
<evidence type="ECO:0000313" key="15">
    <source>
        <dbReference type="Proteomes" id="UP000664277"/>
    </source>
</evidence>
<evidence type="ECO:0000256" key="12">
    <source>
        <dbReference type="RuleBase" id="RU003784"/>
    </source>
</evidence>
<comment type="catalytic activity">
    <reaction evidence="9 10 11">
        <text>adenosine(37) in tRNA + dimethylallyl diphosphate = N(6)-dimethylallyladenosine(37) in tRNA + diphosphate</text>
        <dbReference type="Rhea" id="RHEA:26482"/>
        <dbReference type="Rhea" id="RHEA-COMP:10162"/>
        <dbReference type="Rhea" id="RHEA-COMP:10375"/>
        <dbReference type="ChEBI" id="CHEBI:33019"/>
        <dbReference type="ChEBI" id="CHEBI:57623"/>
        <dbReference type="ChEBI" id="CHEBI:74411"/>
        <dbReference type="ChEBI" id="CHEBI:74415"/>
        <dbReference type="EC" id="2.5.1.75"/>
    </reaction>
</comment>
<feature type="site" description="Interaction with substrate tRNA" evidence="10">
    <location>
        <position position="105"/>
    </location>
</feature>
<keyword evidence="6 10" id="KW-0547">Nucleotide-binding</keyword>
<dbReference type="Pfam" id="PF01715">
    <property type="entry name" value="IPPT"/>
    <property type="match status" value="1"/>
</dbReference>
<keyword evidence="7 10" id="KW-0067">ATP-binding</keyword>
<feature type="binding site" evidence="10">
    <location>
        <begin position="14"/>
        <end position="21"/>
    </location>
    <ligand>
        <name>ATP</name>
        <dbReference type="ChEBI" id="CHEBI:30616"/>
    </ligand>
</feature>
<evidence type="ECO:0000256" key="11">
    <source>
        <dbReference type="RuleBase" id="RU003783"/>
    </source>
</evidence>
<evidence type="ECO:0000256" key="9">
    <source>
        <dbReference type="ARBA" id="ARBA00049563"/>
    </source>
</evidence>
<comment type="caution">
    <text evidence="10">Lacks conserved residue(s) required for the propagation of feature annotation.</text>
</comment>
<dbReference type="Gene3D" id="3.40.50.300">
    <property type="entry name" value="P-loop containing nucleotide triphosphate hydrolases"/>
    <property type="match status" value="1"/>
</dbReference>
<dbReference type="PANTHER" id="PTHR11088">
    <property type="entry name" value="TRNA DIMETHYLALLYLTRANSFERASE"/>
    <property type="match status" value="1"/>
</dbReference>
<dbReference type="GO" id="GO:0005524">
    <property type="term" value="F:ATP binding"/>
    <property type="evidence" value="ECO:0007669"/>
    <property type="project" value="UniProtKB-UniRule"/>
</dbReference>
<keyword evidence="8 10" id="KW-0460">Magnesium</keyword>
<dbReference type="Proteomes" id="UP000664277">
    <property type="component" value="Unassembled WGS sequence"/>
</dbReference>
<dbReference type="Gene3D" id="1.10.20.140">
    <property type="match status" value="1"/>
</dbReference>
<evidence type="ECO:0000313" key="14">
    <source>
        <dbReference type="EMBL" id="MBN8659898.1"/>
    </source>
</evidence>
<evidence type="ECO:0000256" key="1">
    <source>
        <dbReference type="ARBA" id="ARBA00001946"/>
    </source>
</evidence>
<evidence type="ECO:0000256" key="7">
    <source>
        <dbReference type="ARBA" id="ARBA00022840"/>
    </source>
</evidence>
<proteinExistence type="inferred from homology"/>
<protein>
    <recommendedName>
        <fullName evidence="10">tRNA dimethylallyltransferase</fullName>
        <ecNumber evidence="10">2.5.1.75</ecNumber>
    </recommendedName>
    <alternativeName>
        <fullName evidence="10">Dimethylallyl diphosphate:tRNA dimethylallyltransferase</fullName>
        <shortName evidence="10">DMAPP:tRNA dimethylallyltransferase</shortName>
        <shortName evidence="10">DMATase</shortName>
    </alternativeName>
    <alternativeName>
        <fullName evidence="10">Isopentenyl-diphosphate:tRNA isopentenyltransferase</fullName>
        <shortName evidence="10">IPP transferase</shortName>
        <shortName evidence="10">IPPT</shortName>
        <shortName evidence="10">IPTase</shortName>
    </alternativeName>
</protein>
<evidence type="ECO:0000256" key="6">
    <source>
        <dbReference type="ARBA" id="ARBA00022741"/>
    </source>
</evidence>
<comment type="similarity">
    <text evidence="3 10 13">Belongs to the IPP transferase family.</text>
</comment>
<comment type="cofactor">
    <cofactor evidence="1 10">
        <name>Mg(2+)</name>
        <dbReference type="ChEBI" id="CHEBI:18420"/>
    </cofactor>
</comment>
<dbReference type="AlphaFoldDB" id="A0A8J7PGW8"/>
<feature type="site" description="Interaction with substrate tRNA" evidence="10">
    <location>
        <position position="128"/>
    </location>
</feature>
<gene>
    <name evidence="10 14" type="primary">miaA</name>
    <name evidence="14" type="ORF">J0M35_06015</name>
</gene>
<comment type="function">
    <text evidence="2 10 12">Catalyzes the transfer of a dimethylallyl group onto the adenine at position 37 in tRNAs that read codons beginning with uridine, leading to the formation of N6-(dimethylallyl)adenosine (i(6)A).</text>
</comment>
<dbReference type="NCBIfam" id="TIGR00174">
    <property type="entry name" value="miaA"/>
    <property type="match status" value="1"/>
</dbReference>
<evidence type="ECO:0000256" key="5">
    <source>
        <dbReference type="ARBA" id="ARBA00022694"/>
    </source>
</evidence>
<organism evidence="14 15">
    <name type="scientific">Candidatus Obscuribacter phosphatis</name>
    <dbReference type="NCBI Taxonomy" id="1906157"/>
    <lineage>
        <taxon>Bacteria</taxon>
        <taxon>Bacillati</taxon>
        <taxon>Candidatus Melainabacteria</taxon>
        <taxon>Candidatus Obscuribacterales</taxon>
        <taxon>Candidatus Obscuribacteraceae</taxon>
        <taxon>Candidatus Obscuribacter</taxon>
    </lineage>
</organism>
<name>A0A8J7PGW8_9BACT</name>
<keyword evidence="4 10" id="KW-0808">Transferase</keyword>
<feature type="region of interest" description="Interaction with substrate tRNA" evidence="10">
    <location>
        <begin position="39"/>
        <end position="42"/>
    </location>
</feature>
<evidence type="ECO:0000256" key="4">
    <source>
        <dbReference type="ARBA" id="ARBA00022679"/>
    </source>
</evidence>
<feature type="binding site" evidence="10">
    <location>
        <begin position="16"/>
        <end position="21"/>
    </location>
    <ligand>
        <name>substrate</name>
    </ligand>
</feature>
<dbReference type="InterPro" id="IPR018022">
    <property type="entry name" value="IPT"/>
</dbReference>
<accession>A0A8J7PGW8</accession>
<comment type="subunit">
    <text evidence="10">Monomer.</text>
</comment>
<dbReference type="SUPFAM" id="SSF52540">
    <property type="entry name" value="P-loop containing nucleoside triphosphate hydrolases"/>
    <property type="match status" value="2"/>
</dbReference>
<dbReference type="InterPro" id="IPR027417">
    <property type="entry name" value="P-loop_NTPase"/>
</dbReference>
<reference evidence="14" key="1">
    <citation type="submission" date="2021-02" db="EMBL/GenBank/DDBJ databases">
        <title>Genome-Resolved Metagenomics of a Microbial Community Performing Photosynthetic Biological Nutrient Removal.</title>
        <authorList>
            <person name="Mcdaniel E.A."/>
        </authorList>
    </citation>
    <scope>NUCLEOTIDE SEQUENCE</scope>
    <source>
        <strain evidence="14">UWPOB_OBS1</strain>
    </source>
</reference>
<dbReference type="GO" id="GO:0006400">
    <property type="term" value="P:tRNA modification"/>
    <property type="evidence" value="ECO:0007669"/>
    <property type="project" value="TreeGrafter"/>
</dbReference>
<dbReference type="EC" id="2.5.1.75" evidence="10"/>
<dbReference type="HAMAP" id="MF_00185">
    <property type="entry name" value="IPP_trans"/>
    <property type="match status" value="1"/>
</dbReference>
<comment type="caution">
    <text evidence="14">The sequence shown here is derived from an EMBL/GenBank/DDBJ whole genome shotgun (WGS) entry which is preliminary data.</text>
</comment>
<evidence type="ECO:0000256" key="3">
    <source>
        <dbReference type="ARBA" id="ARBA00005842"/>
    </source>
</evidence>
<dbReference type="GO" id="GO:0052381">
    <property type="term" value="F:tRNA dimethylallyltransferase activity"/>
    <property type="evidence" value="ECO:0007669"/>
    <property type="project" value="UniProtKB-UniRule"/>
</dbReference>
<keyword evidence="5 10" id="KW-0819">tRNA processing</keyword>
<evidence type="ECO:0000256" key="8">
    <source>
        <dbReference type="ARBA" id="ARBA00022842"/>
    </source>
</evidence>
<dbReference type="EMBL" id="JAFLCK010000006">
    <property type="protein sequence ID" value="MBN8659898.1"/>
    <property type="molecule type" value="Genomic_DNA"/>
</dbReference>
<evidence type="ECO:0000256" key="10">
    <source>
        <dbReference type="HAMAP-Rule" id="MF_00185"/>
    </source>
</evidence>
<evidence type="ECO:0000256" key="2">
    <source>
        <dbReference type="ARBA" id="ARBA00003213"/>
    </source>
</evidence>
<sequence length="317" mass="35887">MHAQSKRLVVAVVGPTASGKTKLAIELAAALDGEVIACDSRTVYRHMNIGTAKPSMQERKGIEHHLLDVVDPDQVYTAANFKKDAAAVIEDLFTREKLPIVCGGTGLYSRVLLEGLNIPEVEPDETLRKELAELVKEKGVEALEEILEKLDPPSLTRIEKGDVFRLVRAIEVSQKLGPFSQMATMQRPDFDVLWLFLNVHNREILREAIVKRLLVQEADGVIEETKALSQRFGLTQALLNSVPYKEYLAYLDGTMSLEQAREEAVKHNYQLARRQIMWFRKSPKSLEQKRLTFFIDESTEAERLSESMREILQSTRA</sequence>